<proteinExistence type="predicted"/>
<evidence type="ECO:0000313" key="2">
    <source>
        <dbReference type="EMBL" id="MCM3715345.1"/>
    </source>
</evidence>
<comment type="caution">
    <text evidence="2">The sequence shown here is derived from an EMBL/GenBank/DDBJ whole genome shotgun (WGS) entry which is preliminary data.</text>
</comment>
<feature type="transmembrane region" description="Helical" evidence="1">
    <location>
        <begin position="45"/>
        <end position="68"/>
    </location>
</feature>
<keyword evidence="1" id="KW-1133">Transmembrane helix</keyword>
<evidence type="ECO:0000313" key="3">
    <source>
        <dbReference type="Proteomes" id="UP001139179"/>
    </source>
</evidence>
<feature type="transmembrane region" description="Helical" evidence="1">
    <location>
        <begin position="80"/>
        <end position="98"/>
    </location>
</feature>
<evidence type="ECO:0000256" key="1">
    <source>
        <dbReference type="SAM" id="Phobius"/>
    </source>
</evidence>
<reference evidence="2" key="1">
    <citation type="submission" date="2022-05" db="EMBL/GenBank/DDBJ databases">
        <title>Comparative Genomics of Spacecraft Associated Microbes.</title>
        <authorList>
            <person name="Tran M.T."/>
            <person name="Wright A."/>
            <person name="Seuylemezian A."/>
            <person name="Eisen J."/>
            <person name="Coil D."/>
        </authorList>
    </citation>
    <scope>NUCLEOTIDE SEQUENCE</scope>
    <source>
        <strain evidence="2">214.1.1</strain>
    </source>
</reference>
<dbReference type="Proteomes" id="UP001139179">
    <property type="component" value="Unassembled WGS sequence"/>
</dbReference>
<protein>
    <submittedName>
        <fullName evidence="2">Uncharacterized protein</fullName>
    </submittedName>
</protein>
<dbReference type="AlphaFoldDB" id="A0A9X2DTQ3"/>
<feature type="transmembrane region" description="Helical" evidence="1">
    <location>
        <begin position="104"/>
        <end position="124"/>
    </location>
</feature>
<dbReference type="EMBL" id="JAMBOL010000014">
    <property type="protein sequence ID" value="MCM3715345.1"/>
    <property type="molecule type" value="Genomic_DNA"/>
</dbReference>
<name>A0A9X2DTQ3_9BACI</name>
<gene>
    <name evidence="2" type="ORF">M3202_14835</name>
</gene>
<keyword evidence="1" id="KW-0472">Membrane</keyword>
<keyword evidence="1" id="KW-0812">Transmembrane</keyword>
<organism evidence="2 3">
    <name type="scientific">Halalkalibacter oceani</name>
    <dbReference type="NCBI Taxonomy" id="1653776"/>
    <lineage>
        <taxon>Bacteria</taxon>
        <taxon>Bacillati</taxon>
        <taxon>Bacillota</taxon>
        <taxon>Bacilli</taxon>
        <taxon>Bacillales</taxon>
        <taxon>Bacillaceae</taxon>
        <taxon>Halalkalibacter</taxon>
    </lineage>
</organism>
<dbReference type="RefSeq" id="WP_251224099.1">
    <property type="nucleotide sequence ID" value="NZ_JAMBOL010000014.1"/>
</dbReference>
<feature type="transmembrane region" description="Helical" evidence="1">
    <location>
        <begin position="12"/>
        <end position="33"/>
    </location>
</feature>
<accession>A0A9X2DTQ3</accession>
<sequence>MEGKRLFFDSVLTSFVVSVIVSISVKIIVAYELKRNPIGFDFEWLMVFTAFAVCFFGLSVFAAPLYYFIRKLPLHPFLKIAVFNSVGILFVSVSFFNAKMTGDVIFLPFLAAIPLFTLMSEWVGRFAGVSCSGQA</sequence>
<keyword evidence="3" id="KW-1185">Reference proteome</keyword>